<dbReference type="KEGG" id="eff:skT53_24350"/>
<dbReference type="NCBIfam" id="NF038403">
    <property type="entry name" value="perm_prefix_1"/>
    <property type="match status" value="1"/>
</dbReference>
<keyword evidence="1" id="KW-0812">Transmembrane</keyword>
<evidence type="ECO:0000256" key="1">
    <source>
        <dbReference type="SAM" id="Phobius"/>
    </source>
</evidence>
<accession>A0A7I8DFV6</accession>
<evidence type="ECO:0000313" key="2">
    <source>
        <dbReference type="EMBL" id="BCJ87450.1"/>
    </source>
</evidence>
<organism evidence="2 3">
    <name type="scientific">Effusibacillus dendaii</name>
    <dbReference type="NCBI Taxonomy" id="2743772"/>
    <lineage>
        <taxon>Bacteria</taxon>
        <taxon>Bacillati</taxon>
        <taxon>Bacillota</taxon>
        <taxon>Bacilli</taxon>
        <taxon>Bacillales</taxon>
        <taxon>Alicyclobacillaceae</taxon>
        <taxon>Effusibacillus</taxon>
    </lineage>
</organism>
<dbReference type="EMBL" id="AP023366">
    <property type="protein sequence ID" value="BCJ87450.1"/>
    <property type="molecule type" value="Genomic_DNA"/>
</dbReference>
<proteinExistence type="predicted"/>
<feature type="transmembrane region" description="Helical" evidence="1">
    <location>
        <begin position="57"/>
        <end position="77"/>
    </location>
</feature>
<sequence>MREEFLAHLEDATEEYVSMGYLREQSMEMAIKDFGDANMLRKEVVFMLKNRLRNVQLLVWLFLALTVVSFALTGVLSLDIRELDPFHTAEAWDTLKSIFFSSLLLTLATWIWSRRMKQRITQ</sequence>
<dbReference type="AlphaFoldDB" id="A0A7I8DFV6"/>
<dbReference type="InterPro" id="IPR047928">
    <property type="entry name" value="Perm_prefix_1"/>
</dbReference>
<protein>
    <submittedName>
        <fullName evidence="2">Uncharacterized protein</fullName>
    </submittedName>
</protein>
<evidence type="ECO:0000313" key="3">
    <source>
        <dbReference type="Proteomes" id="UP000593802"/>
    </source>
</evidence>
<keyword evidence="1" id="KW-1133">Transmembrane helix</keyword>
<dbReference type="Proteomes" id="UP000593802">
    <property type="component" value="Chromosome"/>
</dbReference>
<name>A0A7I8DFV6_9BACL</name>
<keyword evidence="3" id="KW-1185">Reference proteome</keyword>
<reference evidence="2 3" key="1">
    <citation type="submission" date="2020-08" db="EMBL/GenBank/DDBJ databases">
        <title>Complete Genome Sequence of Effusibacillus dendaii Strain skT53, Isolated from Farmland soil.</title>
        <authorList>
            <person name="Konishi T."/>
            <person name="Kawasaki H."/>
        </authorList>
    </citation>
    <scope>NUCLEOTIDE SEQUENCE [LARGE SCALE GENOMIC DNA]</scope>
    <source>
        <strain evidence="3">skT53</strain>
    </source>
</reference>
<feature type="transmembrane region" description="Helical" evidence="1">
    <location>
        <begin position="97"/>
        <end position="113"/>
    </location>
</feature>
<keyword evidence="1" id="KW-0472">Membrane</keyword>
<gene>
    <name evidence="2" type="ORF">skT53_24350</name>
</gene>